<protein>
    <recommendedName>
        <fullName evidence="4">DUF4219 domain-containing protein</fullName>
    </recommendedName>
</protein>
<proteinExistence type="predicted"/>
<evidence type="ECO:0000313" key="3">
    <source>
        <dbReference type="Proteomes" id="UP001374535"/>
    </source>
</evidence>
<evidence type="ECO:0008006" key="4">
    <source>
        <dbReference type="Google" id="ProtNLM"/>
    </source>
</evidence>
<accession>A0AAQ3MGS1</accession>
<dbReference type="EMBL" id="CP144690">
    <property type="protein sequence ID" value="WVY89999.1"/>
    <property type="molecule type" value="Genomic_DNA"/>
</dbReference>
<feature type="compositionally biased region" description="Gly residues" evidence="1">
    <location>
        <begin position="229"/>
        <end position="245"/>
    </location>
</feature>
<name>A0AAQ3MGS1_VIGMU</name>
<feature type="compositionally biased region" description="Basic residues" evidence="1">
    <location>
        <begin position="269"/>
        <end position="282"/>
    </location>
</feature>
<feature type="region of interest" description="Disordered" evidence="1">
    <location>
        <begin position="206"/>
        <end position="282"/>
    </location>
</feature>
<keyword evidence="3" id="KW-1185">Reference proteome</keyword>
<feature type="compositionally biased region" description="Polar residues" evidence="1">
    <location>
        <begin position="208"/>
        <end position="225"/>
    </location>
</feature>
<dbReference type="PANTHER" id="PTHR35317:SF28">
    <property type="entry name" value="ZINC FINGER, CCHC-TYPE, RIBONUCLEASE H-LIKE DOMAIN, GAG-PRE-INTEGRASE DOMAIN PROTEIN-RELATED"/>
    <property type="match status" value="1"/>
</dbReference>
<gene>
    <name evidence="2" type="ORF">V8G54_035513</name>
</gene>
<reference evidence="2 3" key="1">
    <citation type="journal article" date="2023" name="Life. Sci Alliance">
        <title>Evolutionary insights into 3D genome organization and epigenetic landscape of Vigna mungo.</title>
        <authorList>
            <person name="Junaid A."/>
            <person name="Singh B."/>
            <person name="Bhatia S."/>
        </authorList>
    </citation>
    <scope>NUCLEOTIDE SEQUENCE [LARGE SCALE GENOMIC DNA]</scope>
    <source>
        <strain evidence="2">Urdbean</strain>
    </source>
</reference>
<dbReference type="Pfam" id="PF14223">
    <property type="entry name" value="Retrotran_gag_2"/>
    <property type="match status" value="1"/>
</dbReference>
<dbReference type="AlphaFoldDB" id="A0AAQ3MGS1"/>
<dbReference type="Proteomes" id="UP001374535">
    <property type="component" value="Chromosome 11"/>
</dbReference>
<evidence type="ECO:0000256" key="1">
    <source>
        <dbReference type="SAM" id="MobiDB-lite"/>
    </source>
</evidence>
<organism evidence="2 3">
    <name type="scientific">Vigna mungo</name>
    <name type="common">Black gram</name>
    <name type="synonym">Phaseolus mungo</name>
    <dbReference type="NCBI Taxonomy" id="3915"/>
    <lineage>
        <taxon>Eukaryota</taxon>
        <taxon>Viridiplantae</taxon>
        <taxon>Streptophyta</taxon>
        <taxon>Embryophyta</taxon>
        <taxon>Tracheophyta</taxon>
        <taxon>Spermatophyta</taxon>
        <taxon>Magnoliopsida</taxon>
        <taxon>eudicotyledons</taxon>
        <taxon>Gunneridae</taxon>
        <taxon>Pentapetalae</taxon>
        <taxon>rosids</taxon>
        <taxon>fabids</taxon>
        <taxon>Fabales</taxon>
        <taxon>Fabaceae</taxon>
        <taxon>Papilionoideae</taxon>
        <taxon>50 kb inversion clade</taxon>
        <taxon>NPAAA clade</taxon>
        <taxon>indigoferoid/millettioid clade</taxon>
        <taxon>Phaseoleae</taxon>
        <taxon>Vigna</taxon>
    </lineage>
</organism>
<evidence type="ECO:0000313" key="2">
    <source>
        <dbReference type="EMBL" id="WVY89999.1"/>
    </source>
</evidence>
<dbReference type="PANTHER" id="PTHR35317">
    <property type="entry name" value="OS04G0629600 PROTEIN"/>
    <property type="match status" value="1"/>
</dbReference>
<sequence length="282" mass="31791">MAGLIQSNLPVFDGKNYDDWCVKMDAILGFQEVDEVVKKGFKEPSKGDSEEVKKTYKENKKLDCKARMLLHQCVSAAIFQKVSKAVTAKEIWDILQEGYGNSGKVKKVRLQSLQRQYELLGMGEQETIEEYVGRIQIVVNAMRACDKIVKDKKIVEKILRTLTPQYDHIVVAIEESKDLETMRVEELQNSLEAHEQRLIERKNAEKSAIQSMNQALQARNDQSFKSRGAGRGKGQTRGGRTGGRGTKPSKQIGEDDASEQNEGNGRGGRQFRGRGRKDKRSV</sequence>